<dbReference type="EMBL" id="JAALLT010000001">
    <property type="protein sequence ID" value="NGP75634.1"/>
    <property type="molecule type" value="Genomic_DNA"/>
</dbReference>
<organism evidence="2 3">
    <name type="scientific">Halalkalibaculum roseum</name>
    <dbReference type="NCBI Taxonomy" id="2709311"/>
    <lineage>
        <taxon>Bacteria</taxon>
        <taxon>Pseudomonadati</taxon>
        <taxon>Balneolota</taxon>
        <taxon>Balneolia</taxon>
        <taxon>Balneolales</taxon>
        <taxon>Balneolaceae</taxon>
        <taxon>Halalkalibaculum</taxon>
    </lineage>
</organism>
<dbReference type="Proteomes" id="UP000473278">
    <property type="component" value="Unassembled WGS sequence"/>
</dbReference>
<dbReference type="InterPro" id="IPR043727">
    <property type="entry name" value="Lmo0937-like"/>
</dbReference>
<gene>
    <name evidence="2" type="ORF">G3570_03260</name>
</gene>
<keyword evidence="3" id="KW-1185">Reference proteome</keyword>
<sequence length="54" mass="6081">MKNRLTYLAAILFILWVVAFFGFGIGGFMHLLLGVACIALILRLEEPIFLPKTK</sequence>
<accession>A0A6M1SX34</accession>
<evidence type="ECO:0000313" key="3">
    <source>
        <dbReference type="Proteomes" id="UP000473278"/>
    </source>
</evidence>
<reference evidence="2 3" key="1">
    <citation type="submission" date="2020-02" db="EMBL/GenBank/DDBJ databases">
        <title>Balneolaceae bacterium YR4-1, complete genome.</title>
        <authorList>
            <person name="Li Y."/>
            <person name="Wu S."/>
        </authorList>
    </citation>
    <scope>NUCLEOTIDE SEQUENCE [LARGE SCALE GENOMIC DNA]</scope>
    <source>
        <strain evidence="2 3">YR4-1</strain>
    </source>
</reference>
<dbReference type="Pfam" id="PF18919">
    <property type="entry name" value="DUF5670"/>
    <property type="match status" value="1"/>
</dbReference>
<keyword evidence="1" id="KW-0472">Membrane</keyword>
<dbReference type="RefSeq" id="WP_165139110.1">
    <property type="nucleotide sequence ID" value="NZ_JAALLT010000001.1"/>
</dbReference>
<evidence type="ECO:0000313" key="2">
    <source>
        <dbReference type="EMBL" id="NGP75634.1"/>
    </source>
</evidence>
<feature type="transmembrane region" description="Helical" evidence="1">
    <location>
        <begin position="7"/>
        <end position="25"/>
    </location>
</feature>
<keyword evidence="1" id="KW-1133">Transmembrane helix</keyword>
<name>A0A6M1SX34_9BACT</name>
<proteinExistence type="predicted"/>
<protein>
    <submittedName>
        <fullName evidence="2">Lmo0937 family membrane protein</fullName>
    </submittedName>
</protein>
<comment type="caution">
    <text evidence="2">The sequence shown here is derived from an EMBL/GenBank/DDBJ whole genome shotgun (WGS) entry which is preliminary data.</text>
</comment>
<dbReference type="AlphaFoldDB" id="A0A6M1SX34"/>
<keyword evidence="1" id="KW-0812">Transmembrane</keyword>
<dbReference type="NCBIfam" id="NF033488">
    <property type="entry name" value="lmo0937_fam_TM"/>
    <property type="match status" value="1"/>
</dbReference>
<evidence type="ECO:0000256" key="1">
    <source>
        <dbReference type="SAM" id="Phobius"/>
    </source>
</evidence>